<keyword evidence="2" id="KW-0227">DNA damage</keyword>
<dbReference type="PANTHER" id="PTHR10073:SF52">
    <property type="entry name" value="MISMATCH REPAIR ENDONUCLEASE PMS2"/>
    <property type="match status" value="1"/>
</dbReference>
<dbReference type="GO" id="GO:0032389">
    <property type="term" value="C:MutLalpha complex"/>
    <property type="evidence" value="ECO:0007669"/>
    <property type="project" value="TreeGrafter"/>
</dbReference>
<dbReference type="EMBL" id="JARGDH010000004">
    <property type="protein sequence ID" value="KAL0270838.1"/>
    <property type="molecule type" value="Genomic_DNA"/>
</dbReference>
<dbReference type="InterPro" id="IPR014762">
    <property type="entry name" value="DNA_mismatch_repair_CS"/>
</dbReference>
<dbReference type="InterPro" id="IPR014721">
    <property type="entry name" value="Ribsml_uS5_D2-typ_fold_subgr"/>
</dbReference>
<dbReference type="Pfam" id="PF01119">
    <property type="entry name" value="DNA_mis_repair"/>
    <property type="match status" value="1"/>
</dbReference>
<dbReference type="InterPro" id="IPR038973">
    <property type="entry name" value="MutL/Mlh/Pms-like"/>
</dbReference>
<protein>
    <recommendedName>
        <fullName evidence="3">DNA mismatch repair protein S5 domain-containing protein</fullName>
    </recommendedName>
</protein>
<dbReference type="Pfam" id="PF13589">
    <property type="entry name" value="HATPase_c_3"/>
    <property type="match status" value="1"/>
</dbReference>
<accession>A0AAW2HMF6</accession>
<sequence>MTDSDSVLIKQIDKNVVNQICSGQVILTLATAVKELIENSIDADATSVQIRLKDYGQESIEVSDNGSGVEEKNFQALTLKHHTSKISDFADVSGVETFGFRGEALSSLCSLSNVTIITKHKDSDSGNRLRFDNNGLITENSKYARQTGTTVILEKIFYTLPVRHKEFVRNIKREFTRMCSVLYAYGLLSTGVSILCTNQVRGKKTTVMQTKGETLKSNITQIFGPKQSQNLLQFEMHLPEEPEENAAEVDETETKSKPDFDLEGFISSCGHGCGRTSPDRQFYYINSRPIDNAKISKLVNDVYHQYNPHQYPFVVLNVKIQMKYVDVNVTPDKRLIFMRNERHLLNVIEASLHKMFQNIPAVITFQNVGVLSGKEESVPLEDVKRESMSAVERLKQFRSGSYSPSTKNAAVKEVKRKPPISTTPSIRNIFVKTEPIHQESMDIKTEEPEPEISTSVEEEVRDVEDVRTEVCVKEIIPDPSSKRKIEEPVETQQPKEIQTIVKRARIDDGLCETAKNNRKSMSLSLTLNQIKDKVKKYITKPKIHAKTNSPSNSFPR</sequence>
<feature type="domain" description="DNA mismatch repair protein S5" evidence="3">
    <location>
        <begin position="219"/>
        <end position="357"/>
    </location>
</feature>
<dbReference type="FunFam" id="3.30.230.10:FF:000070">
    <property type="entry name" value="mismatch repair endonuclease PMS2"/>
    <property type="match status" value="1"/>
</dbReference>
<evidence type="ECO:0000256" key="1">
    <source>
        <dbReference type="ARBA" id="ARBA00006082"/>
    </source>
</evidence>
<dbReference type="GO" id="GO:0006298">
    <property type="term" value="P:mismatch repair"/>
    <property type="evidence" value="ECO:0007669"/>
    <property type="project" value="InterPro"/>
</dbReference>
<reference evidence="4" key="1">
    <citation type="journal article" date="2024" name="Gigascience">
        <title>Chromosome-level genome of the poultry shaft louse Menopon gallinae provides insight into the host-switching and adaptive evolution of parasitic lice.</title>
        <authorList>
            <person name="Xu Y."/>
            <person name="Ma L."/>
            <person name="Liu S."/>
            <person name="Liang Y."/>
            <person name="Liu Q."/>
            <person name="He Z."/>
            <person name="Tian L."/>
            <person name="Duan Y."/>
            <person name="Cai W."/>
            <person name="Li H."/>
            <person name="Song F."/>
        </authorList>
    </citation>
    <scope>NUCLEOTIDE SEQUENCE</scope>
    <source>
        <strain evidence="4">Cailab_2023a</strain>
    </source>
</reference>
<evidence type="ECO:0000256" key="2">
    <source>
        <dbReference type="ARBA" id="ARBA00022763"/>
    </source>
</evidence>
<proteinExistence type="inferred from homology"/>
<dbReference type="CDD" id="cd16926">
    <property type="entry name" value="HATPase_MutL-MLH-PMS-like"/>
    <property type="match status" value="1"/>
</dbReference>
<dbReference type="GO" id="GO:0030983">
    <property type="term" value="F:mismatched DNA binding"/>
    <property type="evidence" value="ECO:0007669"/>
    <property type="project" value="InterPro"/>
</dbReference>
<dbReference type="SMART" id="SM01340">
    <property type="entry name" value="DNA_mis_repair"/>
    <property type="match status" value="1"/>
</dbReference>
<evidence type="ECO:0000313" key="4">
    <source>
        <dbReference type="EMBL" id="KAL0270838.1"/>
    </source>
</evidence>
<evidence type="ECO:0000259" key="3">
    <source>
        <dbReference type="SMART" id="SM01340"/>
    </source>
</evidence>
<name>A0AAW2HMF6_9NEOP</name>
<comment type="caution">
    <text evidence="4">The sequence shown here is derived from an EMBL/GenBank/DDBJ whole genome shotgun (WGS) entry which is preliminary data.</text>
</comment>
<gene>
    <name evidence="4" type="ORF">PYX00_008119</name>
</gene>
<dbReference type="Gene3D" id="3.30.230.10">
    <property type="match status" value="1"/>
</dbReference>
<dbReference type="CDD" id="cd03484">
    <property type="entry name" value="MutL_Trans_hPMS_2_like"/>
    <property type="match status" value="1"/>
</dbReference>
<dbReference type="InterPro" id="IPR036890">
    <property type="entry name" value="HATPase_C_sf"/>
</dbReference>
<dbReference type="PANTHER" id="PTHR10073">
    <property type="entry name" value="DNA MISMATCH REPAIR PROTEIN MLH, PMS, MUTL"/>
    <property type="match status" value="1"/>
</dbReference>
<dbReference type="Gene3D" id="3.30.565.10">
    <property type="entry name" value="Histidine kinase-like ATPase, C-terminal domain"/>
    <property type="match status" value="1"/>
</dbReference>
<dbReference type="AlphaFoldDB" id="A0AAW2HMF6"/>
<dbReference type="InterPro" id="IPR013507">
    <property type="entry name" value="DNA_mismatch_S5_2-like"/>
</dbReference>
<dbReference type="GO" id="GO:0140664">
    <property type="term" value="F:ATP-dependent DNA damage sensor activity"/>
    <property type="evidence" value="ECO:0007669"/>
    <property type="project" value="InterPro"/>
</dbReference>
<dbReference type="SUPFAM" id="SSF54211">
    <property type="entry name" value="Ribosomal protein S5 domain 2-like"/>
    <property type="match status" value="1"/>
</dbReference>
<dbReference type="PROSITE" id="PS00058">
    <property type="entry name" value="DNA_MISMATCH_REPAIR_1"/>
    <property type="match status" value="1"/>
</dbReference>
<dbReference type="SUPFAM" id="SSF55874">
    <property type="entry name" value="ATPase domain of HSP90 chaperone/DNA topoisomerase II/histidine kinase"/>
    <property type="match status" value="1"/>
</dbReference>
<dbReference type="InterPro" id="IPR002099">
    <property type="entry name" value="MutL/Mlh/PMS"/>
</dbReference>
<dbReference type="NCBIfam" id="TIGR00585">
    <property type="entry name" value="mutl"/>
    <property type="match status" value="1"/>
</dbReference>
<organism evidence="4">
    <name type="scientific">Menopon gallinae</name>
    <name type="common">poultry shaft louse</name>
    <dbReference type="NCBI Taxonomy" id="328185"/>
    <lineage>
        <taxon>Eukaryota</taxon>
        <taxon>Metazoa</taxon>
        <taxon>Ecdysozoa</taxon>
        <taxon>Arthropoda</taxon>
        <taxon>Hexapoda</taxon>
        <taxon>Insecta</taxon>
        <taxon>Pterygota</taxon>
        <taxon>Neoptera</taxon>
        <taxon>Paraneoptera</taxon>
        <taxon>Psocodea</taxon>
        <taxon>Troctomorpha</taxon>
        <taxon>Phthiraptera</taxon>
        <taxon>Amblycera</taxon>
        <taxon>Menoponidae</taxon>
        <taxon>Menopon</taxon>
    </lineage>
</organism>
<dbReference type="GO" id="GO:0016887">
    <property type="term" value="F:ATP hydrolysis activity"/>
    <property type="evidence" value="ECO:0007669"/>
    <property type="project" value="InterPro"/>
</dbReference>
<dbReference type="GO" id="GO:0005524">
    <property type="term" value="F:ATP binding"/>
    <property type="evidence" value="ECO:0007669"/>
    <property type="project" value="InterPro"/>
</dbReference>
<dbReference type="FunFam" id="3.30.565.10:FF:000014">
    <property type="entry name" value="Mismatch repair endonuclease pms1, putative"/>
    <property type="match status" value="1"/>
</dbReference>
<dbReference type="InterPro" id="IPR020568">
    <property type="entry name" value="Ribosomal_Su5_D2-typ_SF"/>
</dbReference>
<comment type="similarity">
    <text evidence="1">Belongs to the DNA mismatch repair MutL/HexB family.</text>
</comment>